<evidence type="ECO:0000313" key="13">
    <source>
        <dbReference type="RefSeq" id="XP_026294512.1"/>
    </source>
</evidence>
<reference evidence="13" key="1">
    <citation type="submission" date="2025-08" db="UniProtKB">
        <authorList>
            <consortium name="RefSeq"/>
        </authorList>
    </citation>
    <scope>IDENTIFICATION</scope>
    <source>
        <tissue evidence="13">Whole organism</tissue>
    </source>
</reference>
<accession>A0A6J1TNX4</accession>
<evidence type="ECO:0000256" key="6">
    <source>
        <dbReference type="ARBA" id="ARBA00022989"/>
    </source>
</evidence>
<dbReference type="PANTHER" id="PTHR13202:SF0">
    <property type="entry name" value="SIGNAL PEPTIDASE COMPLEX SUBUNIT 1"/>
    <property type="match status" value="1"/>
</dbReference>
<comment type="subcellular location">
    <subcellularLocation>
        <location evidence="1">Endoplasmic reticulum membrane</location>
        <topology evidence="1">Multi-pass membrane protein</topology>
    </subcellularLocation>
</comment>
<dbReference type="RefSeq" id="XP_026294512.1">
    <property type="nucleotide sequence ID" value="XM_026438727.2"/>
</dbReference>
<evidence type="ECO:0000256" key="8">
    <source>
        <dbReference type="ARBA" id="ARBA00032913"/>
    </source>
</evidence>
<dbReference type="Pfam" id="PF06645">
    <property type="entry name" value="SPC12"/>
    <property type="match status" value="1"/>
</dbReference>
<evidence type="ECO:0000256" key="2">
    <source>
        <dbReference type="ARBA" id="ARBA00005245"/>
    </source>
</evidence>
<organism evidence="12 13">
    <name type="scientific">Frankliniella occidentalis</name>
    <name type="common">Western flower thrips</name>
    <name type="synonym">Euthrips occidentalis</name>
    <dbReference type="NCBI Taxonomy" id="133901"/>
    <lineage>
        <taxon>Eukaryota</taxon>
        <taxon>Metazoa</taxon>
        <taxon>Ecdysozoa</taxon>
        <taxon>Arthropoda</taxon>
        <taxon>Hexapoda</taxon>
        <taxon>Insecta</taxon>
        <taxon>Pterygota</taxon>
        <taxon>Neoptera</taxon>
        <taxon>Paraneoptera</taxon>
        <taxon>Thysanoptera</taxon>
        <taxon>Terebrantia</taxon>
        <taxon>Thripoidea</taxon>
        <taxon>Thripidae</taxon>
        <taxon>Frankliniella</taxon>
    </lineage>
</organism>
<dbReference type="AlphaFoldDB" id="A0A6J1TNX4"/>
<dbReference type="KEGG" id="foc:113218393"/>
<dbReference type="OrthoDB" id="263893at2759"/>
<dbReference type="GO" id="GO:0006465">
    <property type="term" value="P:signal peptide processing"/>
    <property type="evidence" value="ECO:0007669"/>
    <property type="project" value="InterPro"/>
</dbReference>
<dbReference type="CTD" id="50096"/>
<evidence type="ECO:0000256" key="10">
    <source>
        <dbReference type="SAM" id="MobiDB-lite"/>
    </source>
</evidence>
<dbReference type="Proteomes" id="UP000504606">
    <property type="component" value="Unplaced"/>
</dbReference>
<comment type="similarity">
    <text evidence="2">Belongs to the SPCS1 family.</text>
</comment>
<keyword evidence="7 11" id="KW-0472">Membrane</keyword>
<evidence type="ECO:0000256" key="7">
    <source>
        <dbReference type="ARBA" id="ARBA00023136"/>
    </source>
</evidence>
<evidence type="ECO:0000256" key="5">
    <source>
        <dbReference type="ARBA" id="ARBA00022824"/>
    </source>
</evidence>
<evidence type="ECO:0000256" key="3">
    <source>
        <dbReference type="ARBA" id="ARBA00017059"/>
    </source>
</evidence>
<dbReference type="GO" id="GO:0005787">
    <property type="term" value="C:signal peptidase complex"/>
    <property type="evidence" value="ECO:0007669"/>
    <property type="project" value="InterPro"/>
</dbReference>
<evidence type="ECO:0000256" key="9">
    <source>
        <dbReference type="ARBA" id="ARBA00045204"/>
    </source>
</evidence>
<name>A0A6J1TNX4_FRAOC</name>
<evidence type="ECO:0000256" key="11">
    <source>
        <dbReference type="SAM" id="Phobius"/>
    </source>
</evidence>
<proteinExistence type="inferred from homology"/>
<dbReference type="PANTHER" id="PTHR13202">
    <property type="entry name" value="MICROSOMAL SIGNAL PEPTIDASE 12 KDA SUBUNIT"/>
    <property type="match status" value="1"/>
</dbReference>
<dbReference type="GO" id="GO:0045047">
    <property type="term" value="P:protein targeting to ER"/>
    <property type="evidence" value="ECO:0007669"/>
    <property type="project" value="TreeGrafter"/>
</dbReference>
<feature type="transmembrane region" description="Helical" evidence="11">
    <location>
        <begin position="21"/>
        <end position="40"/>
    </location>
</feature>
<keyword evidence="4 11" id="KW-0812">Transmembrane</keyword>
<keyword evidence="6 11" id="KW-1133">Transmembrane helix</keyword>
<protein>
    <recommendedName>
        <fullName evidence="3">Signal peptidase complex subunit 1</fullName>
    </recommendedName>
    <alternativeName>
        <fullName evidence="8">Microsomal signal peptidase 12 kDa subunit</fullName>
    </alternativeName>
</protein>
<evidence type="ECO:0000313" key="12">
    <source>
        <dbReference type="Proteomes" id="UP000504606"/>
    </source>
</evidence>
<keyword evidence="5" id="KW-0256">Endoplasmic reticulum</keyword>
<dbReference type="GeneID" id="113218393"/>
<evidence type="ECO:0000256" key="4">
    <source>
        <dbReference type="ARBA" id="ARBA00022692"/>
    </source>
</evidence>
<keyword evidence="12" id="KW-1185">Reference proteome</keyword>
<feature type="region of interest" description="Disordered" evidence="10">
    <location>
        <begin position="74"/>
        <end position="99"/>
    </location>
</feature>
<comment type="function">
    <text evidence="9">Component of the signal peptidase complex (SPC) which catalyzes the cleavage of N-terminal signal sequences from nascent proteins as they are translocated into the lumen of the endoplasmic reticulum. Dispensable for SPC enzymatic activity.</text>
</comment>
<sequence>MDFFSNIPTHMDYKGQGRSEKLSRMIITLFGVVGLVWGYYIQQFSATVYVLGAGFLLASILTIPPWPMYRRKPLNWQKPRPSPREDGAETQSPKSKKKK</sequence>
<feature type="transmembrane region" description="Helical" evidence="11">
    <location>
        <begin position="46"/>
        <end position="69"/>
    </location>
</feature>
<evidence type="ECO:0000256" key="1">
    <source>
        <dbReference type="ARBA" id="ARBA00004477"/>
    </source>
</evidence>
<dbReference type="InterPro" id="IPR009542">
    <property type="entry name" value="Spc1/SPCS1"/>
</dbReference>
<gene>
    <name evidence="13" type="primary">LOC113218393</name>
</gene>